<keyword evidence="1" id="KW-0732">Signal</keyword>
<dbReference type="KEGG" id="plad:PPGU16_20860"/>
<dbReference type="SUPFAM" id="SSF52266">
    <property type="entry name" value="SGNH hydrolase"/>
    <property type="match status" value="1"/>
</dbReference>
<dbReference type="EMBL" id="AP023174">
    <property type="protein sequence ID" value="BCF89019.1"/>
    <property type="molecule type" value="Genomic_DNA"/>
</dbReference>
<gene>
    <name evidence="3" type="ORF">PPGU16_20860</name>
</gene>
<dbReference type="Pfam" id="PF13472">
    <property type="entry name" value="Lipase_GDSL_2"/>
    <property type="match status" value="1"/>
</dbReference>
<evidence type="ECO:0000256" key="1">
    <source>
        <dbReference type="SAM" id="SignalP"/>
    </source>
</evidence>
<name>A0A7I8BL79_9BURK</name>
<reference evidence="3 4" key="1">
    <citation type="journal article" date="2020" name="Genes (Basel)">
        <title>Genomic Comparison of Insect Gut Symbionts from Divergent Burkholderia Subclades.</title>
        <authorList>
            <person name="Takeshita K."/>
            <person name="Kikuchi Y."/>
        </authorList>
    </citation>
    <scope>NUCLEOTIDE SEQUENCE [LARGE SCALE GENOMIC DNA]</scope>
    <source>
        <strain evidence="3 4">PGU16</strain>
    </source>
</reference>
<sequence>MTFDYRQASPRANPLHKRWRALAFVLLGIAATQADAATGPAHVVAAAGAADRPIIIDAQGDSTMFGYQTSDGFNKSWQTRDNPPALLQAALQARFGPHVIVQNNGVPGATLVDREKGINGYSQPYAQWAATSPAHIVIVNFALNDADNHVKEPPSAFRAHLMRFIEESRGAGRIVVLEEPNPVDYSVNRRIVPRYVAVVDEMAKHYRLALIRQYAYIGAMHDWRSLLIDRVHPTDALYRLKAERQREVVEPIVAKLVE</sequence>
<dbReference type="GO" id="GO:0016788">
    <property type="term" value="F:hydrolase activity, acting on ester bonds"/>
    <property type="evidence" value="ECO:0007669"/>
    <property type="project" value="UniProtKB-ARBA"/>
</dbReference>
<organism evidence="3 4">
    <name type="scientific">Paraburkholderia largidicola</name>
    <dbReference type="NCBI Taxonomy" id="3014751"/>
    <lineage>
        <taxon>Bacteria</taxon>
        <taxon>Pseudomonadati</taxon>
        <taxon>Pseudomonadota</taxon>
        <taxon>Betaproteobacteria</taxon>
        <taxon>Burkholderiales</taxon>
        <taxon>Burkholderiaceae</taxon>
        <taxon>Paraburkholderia</taxon>
    </lineage>
</organism>
<evidence type="ECO:0000313" key="3">
    <source>
        <dbReference type="EMBL" id="BCF89019.1"/>
    </source>
</evidence>
<dbReference type="Gene3D" id="3.40.50.1110">
    <property type="entry name" value="SGNH hydrolase"/>
    <property type="match status" value="1"/>
</dbReference>
<feature type="chain" id="PRO_5029596616" description="SGNH hydrolase-type esterase domain-containing protein" evidence="1">
    <location>
        <begin position="37"/>
        <end position="258"/>
    </location>
</feature>
<dbReference type="InterPro" id="IPR013830">
    <property type="entry name" value="SGNH_hydro"/>
</dbReference>
<dbReference type="AlphaFoldDB" id="A0A7I8BL79"/>
<evidence type="ECO:0000259" key="2">
    <source>
        <dbReference type="Pfam" id="PF13472"/>
    </source>
</evidence>
<evidence type="ECO:0000313" key="4">
    <source>
        <dbReference type="Proteomes" id="UP000510888"/>
    </source>
</evidence>
<dbReference type="RefSeq" id="WP_180719962.1">
    <property type="nucleotide sequence ID" value="NZ_AP023174.1"/>
</dbReference>
<feature type="signal peptide" evidence="1">
    <location>
        <begin position="1"/>
        <end position="36"/>
    </location>
</feature>
<dbReference type="CDD" id="cd00229">
    <property type="entry name" value="SGNH_hydrolase"/>
    <property type="match status" value="1"/>
</dbReference>
<dbReference type="InterPro" id="IPR036514">
    <property type="entry name" value="SGNH_hydro_sf"/>
</dbReference>
<keyword evidence="4" id="KW-1185">Reference proteome</keyword>
<proteinExistence type="predicted"/>
<protein>
    <recommendedName>
        <fullName evidence="2">SGNH hydrolase-type esterase domain-containing protein</fullName>
    </recommendedName>
</protein>
<dbReference type="Proteomes" id="UP000510888">
    <property type="component" value="Chromosome 1"/>
</dbReference>
<accession>A0A7I8BL79</accession>
<feature type="domain" description="SGNH hydrolase-type esterase" evidence="2">
    <location>
        <begin position="60"/>
        <end position="240"/>
    </location>
</feature>